<evidence type="ECO:0000313" key="1">
    <source>
        <dbReference type="EMBL" id="OEJ14975.1"/>
    </source>
</evidence>
<protein>
    <recommendedName>
        <fullName evidence="3">Peptidase M30</fullName>
    </recommendedName>
</protein>
<proteinExistence type="predicted"/>
<sequence length="434" mass="50076">MKTFYLFLFIVFMFIVSCGNKVTSPSETIGNITYYNPAYSETKEFPFWQFDRLGNYNETRAKFSKIVESEHTIVYLQDGYNITREKVISFFTEFENNYKKEIEIYGNHSDLDGNGKIIFLMAELNINIRPEDSVLMGYFAPNDITEGKDGVRGEFLYIDVVYINETTIGFIMHEFQHLINYNVNVLEGKKEPDIWFNEMLSESTSHIFSKYLTDERLAIFNIIPIYSFYSWYLRYTDGQHILNDNKVIFSYASASVFSKWLDMNTGGNYNIYKELANSSPKLSSEERLVSTVKKLNSNLGNDMNDMLINWLKDINDRKVPNASLIVLESSSGNLFPLVPKAAILYETVNIPSIADSQKIKTKDLGNGYSIILNTLVNAEAGLVDRKDVVEVRLPQLSALNSSSAYQKYDLDLLPKRHYFIDRVITEKDIKYINK</sequence>
<organism evidence="1 2">
    <name type="scientific">Brachyspira hampsonii</name>
    <dbReference type="NCBI Taxonomy" id="1287055"/>
    <lineage>
        <taxon>Bacteria</taxon>
        <taxon>Pseudomonadati</taxon>
        <taxon>Spirochaetota</taxon>
        <taxon>Spirochaetia</taxon>
        <taxon>Brachyspirales</taxon>
        <taxon>Brachyspiraceae</taxon>
        <taxon>Brachyspira</taxon>
    </lineage>
</organism>
<dbReference type="PROSITE" id="PS51257">
    <property type="entry name" value="PROKAR_LIPOPROTEIN"/>
    <property type="match status" value="1"/>
</dbReference>
<dbReference type="Proteomes" id="UP000095247">
    <property type="component" value="Unassembled WGS sequence"/>
</dbReference>
<gene>
    <name evidence="1" type="ORF">BFL38_09090</name>
</gene>
<accession>A0A1E5NFP0</accession>
<evidence type="ECO:0008006" key="3">
    <source>
        <dbReference type="Google" id="ProtNLM"/>
    </source>
</evidence>
<evidence type="ECO:0000313" key="2">
    <source>
        <dbReference type="Proteomes" id="UP000095247"/>
    </source>
</evidence>
<dbReference type="EMBL" id="MDCO01000009">
    <property type="protein sequence ID" value="OEJ14975.1"/>
    <property type="molecule type" value="Genomic_DNA"/>
</dbReference>
<dbReference type="RefSeq" id="WP_069726462.1">
    <property type="nucleotide sequence ID" value="NZ_MDCO01000009.1"/>
</dbReference>
<reference evidence="1 2" key="1">
    <citation type="submission" date="2016-08" db="EMBL/GenBank/DDBJ databases">
        <title>Characterization and recognition of Brachyspira hampsonii sp. nov., a novel intestinal spirochete that is pathogenic to pigs.</title>
        <authorList>
            <person name="Mirajkar N."/>
            <person name="La T."/>
            <person name="Phillips N."/>
            <person name="Hampson D."/>
            <person name="Gebhart C."/>
        </authorList>
    </citation>
    <scope>NUCLEOTIDE SEQUENCE [LARGE SCALE GENOMIC DNA]</scope>
    <source>
        <strain evidence="1 2">P280/1</strain>
    </source>
</reference>
<comment type="caution">
    <text evidence="1">The sequence shown here is derived from an EMBL/GenBank/DDBJ whole genome shotgun (WGS) entry which is preliminary data.</text>
</comment>
<dbReference type="AlphaFoldDB" id="A0A1E5NFP0"/>
<name>A0A1E5NFP0_9SPIR</name>